<dbReference type="InterPro" id="IPR018376">
    <property type="entry name" value="Enoyl-CoA_hyd/isom_CS"/>
</dbReference>
<reference evidence="4 5" key="1">
    <citation type="submission" date="2018-10" db="EMBL/GenBank/DDBJ databases">
        <title>Phylogenomics of Brevibacillus.</title>
        <authorList>
            <person name="Dunlap C."/>
        </authorList>
    </citation>
    <scope>NUCLEOTIDE SEQUENCE [LARGE SCALE GENOMIC DNA]</scope>
    <source>
        <strain evidence="4 5">JCM 15716</strain>
    </source>
</reference>
<dbReference type="GO" id="GO:0016853">
    <property type="term" value="F:isomerase activity"/>
    <property type="evidence" value="ECO:0007669"/>
    <property type="project" value="UniProtKB-KW"/>
</dbReference>
<dbReference type="FunFam" id="1.10.12.10:FF:000001">
    <property type="entry name" value="Probable enoyl-CoA hydratase, mitochondrial"/>
    <property type="match status" value="1"/>
</dbReference>
<evidence type="ECO:0000256" key="2">
    <source>
        <dbReference type="ARBA" id="ARBA00023239"/>
    </source>
</evidence>
<comment type="similarity">
    <text evidence="1 3">Belongs to the enoyl-CoA hydratase/isomerase family.</text>
</comment>
<dbReference type="Pfam" id="PF00378">
    <property type="entry name" value="ECH_1"/>
    <property type="match status" value="1"/>
</dbReference>
<dbReference type="Proteomes" id="UP000271031">
    <property type="component" value="Unassembled WGS sequence"/>
</dbReference>
<dbReference type="InterPro" id="IPR001753">
    <property type="entry name" value="Enoyl-CoA_hydra/iso"/>
</dbReference>
<accession>A0A3M8DNL1</accession>
<evidence type="ECO:0000313" key="5">
    <source>
        <dbReference type="Proteomes" id="UP000271031"/>
    </source>
</evidence>
<dbReference type="PROSITE" id="PS00166">
    <property type="entry name" value="ENOYL_COA_HYDRATASE"/>
    <property type="match status" value="1"/>
</dbReference>
<name>A0A3M8DNL1_9BACL</name>
<gene>
    <name evidence="4" type="ORF">EDM56_10915</name>
</gene>
<keyword evidence="5" id="KW-1185">Reference proteome</keyword>
<keyword evidence="2" id="KW-0456">Lyase</keyword>
<dbReference type="InterPro" id="IPR029045">
    <property type="entry name" value="ClpP/crotonase-like_dom_sf"/>
</dbReference>
<evidence type="ECO:0000256" key="3">
    <source>
        <dbReference type="RuleBase" id="RU003707"/>
    </source>
</evidence>
<dbReference type="SUPFAM" id="SSF52096">
    <property type="entry name" value="ClpP/crotonase"/>
    <property type="match status" value="1"/>
</dbReference>
<protein>
    <submittedName>
        <fullName evidence="4">Enoyl-CoA hydratase/isomerase family protein</fullName>
    </submittedName>
</protein>
<dbReference type="GO" id="GO:0016836">
    <property type="term" value="F:hydro-lyase activity"/>
    <property type="evidence" value="ECO:0007669"/>
    <property type="project" value="UniProtKB-ARBA"/>
</dbReference>
<dbReference type="Gene3D" id="3.90.226.10">
    <property type="entry name" value="2-enoyl-CoA Hydratase, Chain A, domain 1"/>
    <property type="match status" value="1"/>
</dbReference>
<dbReference type="InterPro" id="IPR014748">
    <property type="entry name" value="Enoyl-CoA_hydra_C"/>
</dbReference>
<organism evidence="4 5">
    <name type="scientific">Brevibacillus fluminis</name>
    <dbReference type="NCBI Taxonomy" id="511487"/>
    <lineage>
        <taxon>Bacteria</taxon>
        <taxon>Bacillati</taxon>
        <taxon>Bacillota</taxon>
        <taxon>Bacilli</taxon>
        <taxon>Bacillales</taxon>
        <taxon>Paenibacillaceae</taxon>
        <taxon>Brevibacillus</taxon>
    </lineage>
</organism>
<evidence type="ECO:0000313" key="4">
    <source>
        <dbReference type="EMBL" id="RNB89682.1"/>
    </source>
</evidence>
<evidence type="ECO:0000256" key="1">
    <source>
        <dbReference type="ARBA" id="ARBA00005254"/>
    </source>
</evidence>
<keyword evidence="4" id="KW-0413">Isomerase</keyword>
<dbReference type="PANTHER" id="PTHR11941">
    <property type="entry name" value="ENOYL-COA HYDRATASE-RELATED"/>
    <property type="match status" value="1"/>
</dbReference>
<dbReference type="GO" id="GO:0006635">
    <property type="term" value="P:fatty acid beta-oxidation"/>
    <property type="evidence" value="ECO:0007669"/>
    <property type="project" value="TreeGrafter"/>
</dbReference>
<dbReference type="FunFam" id="3.90.226.10:FF:000009">
    <property type="entry name" value="Carnitinyl-CoA dehydratase"/>
    <property type="match status" value="1"/>
</dbReference>
<dbReference type="AlphaFoldDB" id="A0A3M8DNL1"/>
<dbReference type="OrthoDB" id="254175at2"/>
<comment type="caution">
    <text evidence="4">The sequence shown here is derived from an EMBL/GenBank/DDBJ whole genome shotgun (WGS) entry which is preliminary data.</text>
</comment>
<dbReference type="PANTHER" id="PTHR11941:SF54">
    <property type="entry name" value="ENOYL-COA HYDRATASE, MITOCHONDRIAL"/>
    <property type="match status" value="1"/>
</dbReference>
<dbReference type="CDD" id="cd06558">
    <property type="entry name" value="crotonase-like"/>
    <property type="match status" value="1"/>
</dbReference>
<dbReference type="EMBL" id="RHHQ01000008">
    <property type="protein sequence ID" value="RNB89682.1"/>
    <property type="molecule type" value="Genomic_DNA"/>
</dbReference>
<dbReference type="Gene3D" id="1.10.12.10">
    <property type="entry name" value="Lyase 2-enoyl-coa Hydratase, Chain A, domain 2"/>
    <property type="match status" value="1"/>
</dbReference>
<dbReference type="RefSeq" id="WP_122917937.1">
    <property type="nucleotide sequence ID" value="NZ_RHHQ01000008.1"/>
</dbReference>
<proteinExistence type="inferred from homology"/>
<sequence>MQWQTLEYFVENKVATITLNRPPMNPFNKQLYMEFFQLLEKIEEDDQVKAVIITGKGEKAFGAGADITEMMKLDAEEVARMGVASRRATERIESLSKPVIAAIHGLALGGGCELALACDLRICSEKAKFGLPEINLGIIPGGGGTQRLQRLIGQARAKELMYFGEIIPAAQAYAYGIVNQVVPVEELMNRANEWALKLAEKPSVAMKMLKVAVNRGAGTELNTALDLETACFGNAFVSEDRNEGMTAFAEKRKPQFVGR</sequence>